<organism evidence="1 2">
    <name type="scientific">Candidatus Ruania gallistercoris</name>
    <dbReference type="NCBI Taxonomy" id="2838746"/>
    <lineage>
        <taxon>Bacteria</taxon>
        <taxon>Bacillati</taxon>
        <taxon>Actinomycetota</taxon>
        <taxon>Actinomycetes</taxon>
        <taxon>Micrococcales</taxon>
        <taxon>Ruaniaceae</taxon>
        <taxon>Ruania</taxon>
    </lineage>
</organism>
<sequence>MSEVMCSAKGCRAVALWALRWNNPKLHDEQRRKTWLACEDHRVHLENFLAARSFLRETISVSELPRDA</sequence>
<dbReference type="EMBL" id="DXBY01000049">
    <property type="protein sequence ID" value="HIZ34638.1"/>
    <property type="molecule type" value="Genomic_DNA"/>
</dbReference>
<dbReference type="Proteomes" id="UP000824037">
    <property type="component" value="Unassembled WGS sequence"/>
</dbReference>
<reference evidence="1" key="2">
    <citation type="submission" date="2021-04" db="EMBL/GenBank/DDBJ databases">
        <authorList>
            <person name="Gilroy R."/>
        </authorList>
    </citation>
    <scope>NUCLEOTIDE SEQUENCE</scope>
    <source>
        <strain evidence="1">ChiGjej4B4-7305</strain>
    </source>
</reference>
<proteinExistence type="predicted"/>
<name>A0A9D2EBY5_9MICO</name>
<evidence type="ECO:0008006" key="3">
    <source>
        <dbReference type="Google" id="ProtNLM"/>
    </source>
</evidence>
<dbReference type="AlphaFoldDB" id="A0A9D2EBY5"/>
<reference evidence="1" key="1">
    <citation type="journal article" date="2021" name="PeerJ">
        <title>Extensive microbial diversity within the chicken gut microbiome revealed by metagenomics and culture.</title>
        <authorList>
            <person name="Gilroy R."/>
            <person name="Ravi A."/>
            <person name="Getino M."/>
            <person name="Pursley I."/>
            <person name="Horton D.L."/>
            <person name="Alikhan N.F."/>
            <person name="Baker D."/>
            <person name="Gharbi K."/>
            <person name="Hall N."/>
            <person name="Watson M."/>
            <person name="Adriaenssens E.M."/>
            <person name="Foster-Nyarko E."/>
            <person name="Jarju S."/>
            <person name="Secka A."/>
            <person name="Antonio M."/>
            <person name="Oren A."/>
            <person name="Chaudhuri R.R."/>
            <person name="La Ragione R."/>
            <person name="Hildebrand F."/>
            <person name="Pallen M.J."/>
        </authorList>
    </citation>
    <scope>NUCLEOTIDE SEQUENCE</scope>
    <source>
        <strain evidence="1">ChiGjej4B4-7305</strain>
    </source>
</reference>
<protein>
    <recommendedName>
        <fullName evidence="3">Acetone carboxylase</fullName>
    </recommendedName>
</protein>
<accession>A0A9D2EBY5</accession>
<evidence type="ECO:0000313" key="2">
    <source>
        <dbReference type="Proteomes" id="UP000824037"/>
    </source>
</evidence>
<evidence type="ECO:0000313" key="1">
    <source>
        <dbReference type="EMBL" id="HIZ34638.1"/>
    </source>
</evidence>
<gene>
    <name evidence="1" type="ORF">H9815_02580</name>
</gene>
<comment type="caution">
    <text evidence="1">The sequence shown here is derived from an EMBL/GenBank/DDBJ whole genome shotgun (WGS) entry which is preliminary data.</text>
</comment>